<protein>
    <submittedName>
        <fullName evidence="1">Uncharacterized protein</fullName>
    </submittedName>
</protein>
<organism evidence="1">
    <name type="scientific">marine sediment metagenome</name>
    <dbReference type="NCBI Taxonomy" id="412755"/>
    <lineage>
        <taxon>unclassified sequences</taxon>
        <taxon>metagenomes</taxon>
        <taxon>ecological metagenomes</taxon>
    </lineage>
</organism>
<name>A0A0F8VF47_9ZZZZ</name>
<feature type="non-terminal residue" evidence="1">
    <location>
        <position position="38"/>
    </location>
</feature>
<proteinExistence type="predicted"/>
<gene>
    <name evidence="1" type="ORF">LCGC14_3168990</name>
</gene>
<evidence type="ECO:0000313" key="1">
    <source>
        <dbReference type="EMBL" id="KKK43108.1"/>
    </source>
</evidence>
<sequence length="38" mass="4200">MGEMKEVTLGAEMHKFEVGKIVEGELKEVKKDIGANHS</sequence>
<dbReference type="AlphaFoldDB" id="A0A0F8VF47"/>
<dbReference type="EMBL" id="LAZR01070277">
    <property type="protein sequence ID" value="KKK43108.1"/>
    <property type="molecule type" value="Genomic_DNA"/>
</dbReference>
<reference evidence="1" key="1">
    <citation type="journal article" date="2015" name="Nature">
        <title>Complex archaea that bridge the gap between prokaryotes and eukaryotes.</title>
        <authorList>
            <person name="Spang A."/>
            <person name="Saw J.H."/>
            <person name="Jorgensen S.L."/>
            <person name="Zaremba-Niedzwiedzka K."/>
            <person name="Martijn J."/>
            <person name="Lind A.E."/>
            <person name="van Eijk R."/>
            <person name="Schleper C."/>
            <person name="Guy L."/>
            <person name="Ettema T.J."/>
        </authorList>
    </citation>
    <scope>NUCLEOTIDE SEQUENCE</scope>
</reference>
<comment type="caution">
    <text evidence="1">The sequence shown here is derived from an EMBL/GenBank/DDBJ whole genome shotgun (WGS) entry which is preliminary data.</text>
</comment>
<accession>A0A0F8VF47</accession>